<reference evidence="3" key="1">
    <citation type="journal article" date="2020" name="Nature">
        <title>Giant virus diversity and host interactions through global metagenomics.</title>
        <authorList>
            <person name="Schulz F."/>
            <person name="Roux S."/>
            <person name="Paez-Espino D."/>
            <person name="Jungbluth S."/>
            <person name="Walsh D.A."/>
            <person name="Denef V.J."/>
            <person name="McMahon K.D."/>
            <person name="Konstantinidis K.T."/>
            <person name="Eloe-Fadrosh E.A."/>
            <person name="Kyrpides N.C."/>
            <person name="Woyke T."/>
        </authorList>
    </citation>
    <scope>NUCLEOTIDE SEQUENCE</scope>
    <source>
        <strain evidence="3">GVMAG-M-3300023174-102</strain>
    </source>
</reference>
<proteinExistence type="predicted"/>
<dbReference type="SUPFAM" id="SSF57667">
    <property type="entry name" value="beta-beta-alpha zinc fingers"/>
    <property type="match status" value="1"/>
</dbReference>
<evidence type="ECO:0000313" key="3">
    <source>
        <dbReference type="EMBL" id="QHT09758.1"/>
    </source>
</evidence>
<evidence type="ECO:0000256" key="1">
    <source>
        <dbReference type="SAM" id="Coils"/>
    </source>
</evidence>
<protein>
    <recommendedName>
        <fullName evidence="2">C2H2-type domain-containing protein</fullName>
    </recommendedName>
</protein>
<sequence>MECEYCNKTFKTNSNLKYHQKTTKYCLIKRGVIKEENFIIIEEYNCEYCDKILTTKGNLDRHLDSCSVKIDKEKKDKENQLIYNYEQQLQDQKNNHERQLQDQKSNYERQLQEKDKQIEKLQDTIASIAAQPKNITTNHNNRSNTTTNNRLNIINNLVPITDDEFKKLPDMLKREYVESGLDGYVKLATEFYKDKAVCTDVSRKIVTHKDENGKVVTDPNMTKLNTRFFKAILNKNRELTYVLVDEIEKKVDEREMNTDDLINYSCKYSNQRLNVIKLANGEQEGELNDTEGEYVDFKNAYTNRVCDSISVKK</sequence>
<feature type="coiled-coil region" evidence="1">
    <location>
        <begin position="75"/>
        <end position="131"/>
    </location>
</feature>
<name>A0A6C0CZ10_9ZZZZ</name>
<dbReference type="InterPro" id="IPR013087">
    <property type="entry name" value="Znf_C2H2_type"/>
</dbReference>
<keyword evidence="1" id="KW-0175">Coiled coil</keyword>
<dbReference type="InterPro" id="IPR036236">
    <property type="entry name" value="Znf_C2H2_sf"/>
</dbReference>
<dbReference type="PROSITE" id="PS50157">
    <property type="entry name" value="ZINC_FINGER_C2H2_2"/>
    <property type="match status" value="1"/>
</dbReference>
<dbReference type="AlphaFoldDB" id="A0A6C0CZ10"/>
<dbReference type="Gene3D" id="3.30.160.60">
    <property type="entry name" value="Classic Zinc Finger"/>
    <property type="match status" value="1"/>
</dbReference>
<organism evidence="3">
    <name type="scientific">viral metagenome</name>
    <dbReference type="NCBI Taxonomy" id="1070528"/>
    <lineage>
        <taxon>unclassified sequences</taxon>
        <taxon>metagenomes</taxon>
        <taxon>organismal metagenomes</taxon>
    </lineage>
</organism>
<dbReference type="Pfam" id="PF00096">
    <property type="entry name" value="zf-C2H2"/>
    <property type="match status" value="2"/>
</dbReference>
<feature type="domain" description="C2H2-type" evidence="2">
    <location>
        <begin position="1"/>
        <end position="22"/>
    </location>
</feature>
<dbReference type="EMBL" id="MN739515">
    <property type="protein sequence ID" value="QHT09758.1"/>
    <property type="molecule type" value="Genomic_DNA"/>
</dbReference>
<evidence type="ECO:0000259" key="2">
    <source>
        <dbReference type="PROSITE" id="PS50157"/>
    </source>
</evidence>
<accession>A0A6C0CZ10</accession>